<feature type="transmembrane region" description="Helical" evidence="15">
    <location>
        <begin position="1518"/>
        <end position="1541"/>
    </location>
</feature>
<evidence type="ECO:0000313" key="19">
    <source>
        <dbReference type="Proteomes" id="UP001447188"/>
    </source>
</evidence>
<dbReference type="Gene3D" id="1.10.238.10">
    <property type="entry name" value="EF-hand"/>
    <property type="match status" value="1"/>
</dbReference>
<keyword evidence="13" id="KW-0407">Ion channel</keyword>
<feature type="transmembrane region" description="Helical" evidence="15">
    <location>
        <begin position="1241"/>
        <end position="1265"/>
    </location>
</feature>
<proteinExistence type="predicted"/>
<keyword evidence="6 15" id="KW-0812">Transmembrane</keyword>
<dbReference type="InterPro" id="IPR001214">
    <property type="entry name" value="SET_dom"/>
</dbReference>
<feature type="compositionally biased region" description="Low complexity" evidence="14">
    <location>
        <begin position="2362"/>
        <end position="2383"/>
    </location>
</feature>
<evidence type="ECO:0000256" key="5">
    <source>
        <dbReference type="ARBA" id="ARBA00022673"/>
    </source>
</evidence>
<dbReference type="SUPFAM" id="SSF82199">
    <property type="entry name" value="SET domain"/>
    <property type="match status" value="1"/>
</dbReference>
<feature type="region of interest" description="Disordered" evidence="14">
    <location>
        <begin position="406"/>
        <end position="448"/>
    </location>
</feature>
<feature type="transmembrane region" description="Helical" evidence="15">
    <location>
        <begin position="1473"/>
        <end position="1497"/>
    </location>
</feature>
<evidence type="ECO:0000313" key="18">
    <source>
        <dbReference type="EMBL" id="KAL0635024.1"/>
    </source>
</evidence>
<comment type="caution">
    <text evidence="18">The sequence shown here is derived from an EMBL/GenBank/DDBJ whole genome shotgun (WGS) entry which is preliminary data.</text>
</comment>
<dbReference type="Proteomes" id="UP001447188">
    <property type="component" value="Unassembled WGS sequence"/>
</dbReference>
<feature type="compositionally biased region" description="Polar residues" evidence="14">
    <location>
        <begin position="2287"/>
        <end position="2301"/>
    </location>
</feature>
<dbReference type="Pfam" id="PF00856">
    <property type="entry name" value="SET"/>
    <property type="match status" value="1"/>
</dbReference>
<feature type="transmembrane region" description="Helical" evidence="15">
    <location>
        <begin position="1547"/>
        <end position="1568"/>
    </location>
</feature>
<evidence type="ECO:0000256" key="1">
    <source>
        <dbReference type="ARBA" id="ARBA00004141"/>
    </source>
</evidence>
<feature type="transmembrane region" description="Helical" evidence="15">
    <location>
        <begin position="1804"/>
        <end position="1825"/>
    </location>
</feature>
<keyword evidence="12" id="KW-0325">Glycoprotein</keyword>
<feature type="transmembrane region" description="Helical" evidence="15">
    <location>
        <begin position="2022"/>
        <end position="2041"/>
    </location>
</feature>
<dbReference type="Gene3D" id="2.170.270.10">
    <property type="entry name" value="SET domain"/>
    <property type="match status" value="1"/>
</dbReference>
<gene>
    <name evidence="18" type="primary">CCH1</name>
    <name evidence="18" type="ORF">Q9L58_006053</name>
</gene>
<feature type="region of interest" description="Disordered" evidence="14">
    <location>
        <begin position="490"/>
        <end position="526"/>
    </location>
</feature>
<dbReference type="PROSITE" id="PS50222">
    <property type="entry name" value="EF_HAND_2"/>
    <property type="match status" value="1"/>
</dbReference>
<keyword evidence="8" id="KW-0851">Voltage-gated channel</keyword>
<evidence type="ECO:0000256" key="12">
    <source>
        <dbReference type="ARBA" id="ARBA00023180"/>
    </source>
</evidence>
<evidence type="ECO:0000256" key="11">
    <source>
        <dbReference type="ARBA" id="ARBA00023136"/>
    </source>
</evidence>
<keyword evidence="2" id="KW-0813">Transport</keyword>
<keyword evidence="11 15" id="KW-0472">Membrane</keyword>
<comment type="subcellular location">
    <subcellularLocation>
        <location evidence="1">Membrane</location>
        <topology evidence="1">Multi-pass membrane protein</topology>
    </subcellularLocation>
</comment>
<dbReference type="SUPFAM" id="SSF81324">
    <property type="entry name" value="Voltage-gated potassium channels"/>
    <property type="match status" value="4"/>
</dbReference>
<feature type="transmembrane region" description="Helical" evidence="15">
    <location>
        <begin position="816"/>
        <end position="836"/>
    </location>
</feature>
<keyword evidence="10" id="KW-0406">Ion transport</keyword>
<feature type="compositionally biased region" description="Polar residues" evidence="14">
    <location>
        <begin position="601"/>
        <end position="612"/>
    </location>
</feature>
<keyword evidence="4" id="KW-0109">Calcium transport</keyword>
<feature type="transmembrane region" description="Helical" evidence="15">
    <location>
        <begin position="1923"/>
        <end position="1947"/>
    </location>
</feature>
<dbReference type="PANTHER" id="PTHR45628:SF7">
    <property type="entry name" value="VOLTAGE-DEPENDENT CALCIUM CHANNEL TYPE A SUBUNIT ALPHA-1"/>
    <property type="match status" value="1"/>
</dbReference>
<feature type="transmembrane region" description="Helical" evidence="15">
    <location>
        <begin position="1047"/>
        <end position="1066"/>
    </location>
</feature>
<evidence type="ECO:0000256" key="15">
    <source>
        <dbReference type="SAM" id="Phobius"/>
    </source>
</evidence>
<sequence length="2450" mass="275426">MRIVGTATRLDSIDELTCGAVTASTPVHIECAPTLSNQDYSSPPTPAHPDTVRFQEKLDKLKGPPVTLVNNIGDNEHSPPLEFELIERLRLGEGVPPFDAAFQYDLDPRQFAFKDGKIKPGRGLRCPEQLESGTFVELYLGEVIGPDEASRRADAGDIKGSSYLFDLDKFNDIENDEPVTKYTVDGEHCGSIARFINHSCEPNLYTYAVMSDRRDGLVYNLALFTNRKIKAFEELTFAYVEDVDDAEKGEEGEEVGLKWKFNHSIIQFYRLLFFQHKFVRYLMASGSGGNSYRPPSPEPIPLQDLSLPRGERQDGYENSSLSPHTSRSRSLLRGGNLGAEIGRRISTHRARKSYDRVREDSPPQFSPPPIPVIPDLQVPHYQDGQQSSIPTLVEVRQGLTEAFGGDGETGSWLPPRRQHEPVSPWVADDDDELPGTFPSFESREDDSMHLTDPSNMQPMSGFTHKKNLSSHSVKFAPGSSLGEDLHSAAEEGLSGGTGIHSRSGSTATRSGSLSKIRSLSPGTSPVRRVSVAVQNMAQRVVNVSNDPEVVEQTLRRRSSSKSHRDAPGRPSVPAIEIHTLDDTEPSDAEEKPSTPLRRSQRPNNSPWRVQSNPLRGNTLRIFSPTNPLRLYLCDLLVHPLAESIILLLILIQTILLTIDAAPSVYEDPRAKRWGTSNIDFAFLEIVARCIVSGVFLNPHRENDPRGRGNLRRQIAERSQRLFSPKRSGSIRAASPAGLGEPPSLLRAITSNLQFDGDGPTTIQDQARSRMARRAFLRHSFNRLDFVAVVSYWISLYLCITGMEAEKHLYVFRMMSCLRILRLLGITSGTSVILRSLKKAAPLLVNVALLIGFFWLIFAIIGVQSFKSSLRRTCVWVDPEGIQSNYTQAFQFCGGYINATTGLALPYLYTDGSLGAKKAKGYICPVNSLCVADQNPYGGTVSFDNIIQSLELVFVIMTANTFSDLLYYMADSDYLAAALFFAFGIVILAFWLCNLLIAVITTSFQVIREESRKSAFAAEDDDELNKSEELKHPKKPSFVRQIYDRTRYLWITVIAGGLFAQTFRSSTMSMDREKLIDQVELGVTALLMLEIMFRFLSDWRGFRKSKQNWTDLSLALITCIIQLPPIHNSGRVYEWLTLFQILRVYRVVWAIPITRDLLSKVIGNVSGLSNLIFFVLLLTYLCALFAVQIVRGDIPQEYGGETTPISFNTIFNAFLGMYEIFSSENWTGILYMATDVQSQYNVGWITAIFFIGWFILGNFIVLNMFIAVVQENFDVTEDEKRERQLKTFLQNKDYSAPTQGISLSSIFRRKERRKEPHSRQAAFEMLTKQVVVEQFLDEGAVHTRQPLTRAAPIDFAIAVDNVKAEQAKQTGISGKLRTKFSGLFREKEQNPFYNFQTLSIAGLAPTAMAQEVVTEADRRKKAQREYLRKYPNYNVSLFIFRPLNPLRRLCQRMVGPSRAHIRYDGLPPYTPFSYAFSIVVYCAIVAMVIIACVTTPLYQKQYFETHGSSLKNWFTFSDLGFVALFTLESTVKIIADGLIWTPNAYLRGSWGVIDCVVLITLWISVATSLRNEGDISRSVGAFKALRALRLLNISGSAQNTFHSVVIVGGKKVISAAFVSLSLIIPFAIYGVNLFAGLMDSCNDGSADITNLTDCVHEYSSTPFEWDVLAPRTVDNPYFNFDNFGSSLFILFQIVSQEGWTGVMFNAQSIVGRGMQPQPFASDANSLFFLAFNLLGAVFVLTLFVSVFMRNYTEQTGVAFLTSDQRSWLELRKLLRQIRPSRRPNESPNSSWRSWCYKRATHKHGWWQRSLTVVLILHGVLLLVEYHPAPPGLDRARDWIFLGFTSVFVINLVVRVLGLAWKNFLKSNWDLYALISVSGTSITTVLLLAGYDERTFIQLQKLFLVSILMMLIPRNDDLDHLFKTAAASLTAIGSLMATWFVLFLVYAIALTQTFGLTKIGASGNGNMNFRTVPKALILLFRMTCGEGWNQIMSDYEVTVPMCVRGENFYESDCGSQGYARALFVSWNILSMYIFVSMFISLIFESFSYVYQRSGGSSAVSRTEIRKFKEAWQKFDPEGTGYISKEKFPRLLGILTGIFAMRIYEEPFTVHEILNDVRVDQTSRNKRMPKVVEGINLDALNRRIAMIPKQRIQKQRHIFTLFYEECLVSADKDYGVAFTSVLLILAHYKIINDNKSLKHVPLEEYLRRRYRLQRVEEQVQRNCVTNFFLTLYWAKRFKDRNGPVAPSTNILGVNTRVPEIFVDDASSHRETSPLVPQILLDDEDIPPNFNTSQMTLRETPSTPKRQVLPPLDQGGRPNFNEPPITFGSSSAAQFGDLDPFVTFSLEESPSVLRQRPGRGRSPDLSPSGSPTASPSMSPSMSPVASPRLGPQLSRTRGLPGNDDLRQREGSEVMPRDVFEVLDSSEWGDQIRSYIESRSGNDPPMSQGGSSSPH</sequence>
<evidence type="ECO:0000256" key="4">
    <source>
        <dbReference type="ARBA" id="ARBA00022568"/>
    </source>
</evidence>
<evidence type="ECO:0000256" key="13">
    <source>
        <dbReference type="ARBA" id="ARBA00023303"/>
    </source>
</evidence>
<dbReference type="InterPro" id="IPR046341">
    <property type="entry name" value="SET_dom_sf"/>
</dbReference>
<dbReference type="SMART" id="SM00317">
    <property type="entry name" value="SET"/>
    <property type="match status" value="1"/>
</dbReference>
<evidence type="ECO:0000256" key="3">
    <source>
        <dbReference type="ARBA" id="ARBA00022553"/>
    </source>
</evidence>
<feature type="compositionally biased region" description="Low complexity" evidence="14">
    <location>
        <begin position="501"/>
        <end position="514"/>
    </location>
</feature>
<accession>A0ABR3GGE1</accession>
<name>A0ABR3GGE1_9PEZI</name>
<dbReference type="InterPro" id="IPR005821">
    <property type="entry name" value="Ion_trans_dom"/>
</dbReference>
<feature type="transmembrane region" description="Helical" evidence="15">
    <location>
        <begin position="1170"/>
        <end position="1189"/>
    </location>
</feature>
<evidence type="ECO:0000256" key="7">
    <source>
        <dbReference type="ARBA" id="ARBA00022837"/>
    </source>
</evidence>
<keyword evidence="7" id="KW-0106">Calcium</keyword>
<dbReference type="InterPro" id="IPR002048">
    <property type="entry name" value="EF_hand_dom"/>
</dbReference>
<feature type="region of interest" description="Disordered" evidence="14">
    <location>
        <begin position="548"/>
        <end position="612"/>
    </location>
</feature>
<dbReference type="PROSITE" id="PS50280">
    <property type="entry name" value="SET"/>
    <property type="match status" value="1"/>
</dbReference>
<feature type="transmembrane region" description="Helical" evidence="15">
    <location>
        <begin position="1837"/>
        <end position="1857"/>
    </location>
</feature>
<evidence type="ECO:0000256" key="2">
    <source>
        <dbReference type="ARBA" id="ARBA00022448"/>
    </source>
</evidence>
<feature type="compositionally biased region" description="Basic and acidic residues" evidence="14">
    <location>
        <begin position="352"/>
        <end position="361"/>
    </location>
</feature>
<keyword evidence="5" id="KW-0107">Calcium channel</keyword>
<feature type="transmembrane region" description="Helical" evidence="15">
    <location>
        <begin position="1869"/>
        <end position="1887"/>
    </location>
</feature>
<keyword evidence="19" id="KW-1185">Reference proteome</keyword>
<feature type="transmembrane region" description="Helical" evidence="15">
    <location>
        <begin position="842"/>
        <end position="862"/>
    </location>
</feature>
<keyword evidence="3" id="KW-0597">Phosphoprotein</keyword>
<dbReference type="PANTHER" id="PTHR45628">
    <property type="entry name" value="VOLTAGE-DEPENDENT CALCIUM CHANNEL TYPE A SUBUNIT ALPHA-1"/>
    <property type="match status" value="1"/>
</dbReference>
<dbReference type="EMBL" id="JBBBZM010000079">
    <property type="protein sequence ID" value="KAL0635024.1"/>
    <property type="molecule type" value="Genomic_DNA"/>
</dbReference>
<feature type="region of interest" description="Disordered" evidence="14">
    <location>
        <begin position="2344"/>
        <end position="2450"/>
    </location>
</feature>
<evidence type="ECO:0000259" key="16">
    <source>
        <dbReference type="PROSITE" id="PS50222"/>
    </source>
</evidence>
<feature type="domain" description="EF-hand" evidence="16">
    <location>
        <begin position="2060"/>
        <end position="2095"/>
    </location>
</feature>
<keyword evidence="9 15" id="KW-1133">Transmembrane helix</keyword>
<dbReference type="InterPro" id="IPR050599">
    <property type="entry name" value="VDCC_alpha-1_subunit"/>
</dbReference>
<reference evidence="18 19" key="1">
    <citation type="submission" date="2024-02" db="EMBL/GenBank/DDBJ databases">
        <title>Discinaceae phylogenomics.</title>
        <authorList>
            <person name="Dirks A.C."/>
            <person name="James T.Y."/>
        </authorList>
    </citation>
    <scope>NUCLEOTIDE SEQUENCE [LARGE SCALE GENOMIC DNA]</scope>
    <source>
        <strain evidence="18 19">ACD0624</strain>
    </source>
</reference>
<protein>
    <submittedName>
        <fullName evidence="18">Calcium channel protein</fullName>
    </submittedName>
</protein>
<feature type="transmembrane region" description="Helical" evidence="15">
    <location>
        <begin position="644"/>
        <end position="665"/>
    </location>
</feature>
<evidence type="ECO:0000256" key="9">
    <source>
        <dbReference type="ARBA" id="ARBA00022989"/>
    </source>
</evidence>
<feature type="transmembrane region" description="Helical" evidence="15">
    <location>
        <begin position="1611"/>
        <end position="1634"/>
    </location>
</feature>
<feature type="compositionally biased region" description="Low complexity" evidence="14">
    <location>
        <begin position="319"/>
        <end position="333"/>
    </location>
</feature>
<feature type="region of interest" description="Disordered" evidence="14">
    <location>
        <begin position="288"/>
        <end position="370"/>
    </location>
</feature>
<feature type="transmembrane region" description="Helical" evidence="15">
    <location>
        <begin position="1078"/>
        <end position="1096"/>
    </location>
</feature>
<dbReference type="InterPro" id="IPR027359">
    <property type="entry name" value="Volt_channel_dom_sf"/>
</dbReference>
<dbReference type="Gene3D" id="1.20.120.350">
    <property type="entry name" value="Voltage-gated potassium channels. Chain C"/>
    <property type="match status" value="4"/>
</dbReference>
<evidence type="ECO:0000259" key="17">
    <source>
        <dbReference type="PROSITE" id="PS50280"/>
    </source>
</evidence>
<evidence type="ECO:0000256" key="14">
    <source>
        <dbReference type="SAM" id="MobiDB-lite"/>
    </source>
</evidence>
<feature type="domain" description="SET" evidence="17">
    <location>
        <begin position="109"/>
        <end position="240"/>
    </location>
</feature>
<feature type="transmembrane region" description="Helical" evidence="15">
    <location>
        <begin position="975"/>
        <end position="1003"/>
    </location>
</feature>
<evidence type="ECO:0000256" key="10">
    <source>
        <dbReference type="ARBA" id="ARBA00023065"/>
    </source>
</evidence>
<feature type="transmembrane region" description="Helical" evidence="15">
    <location>
        <begin position="1725"/>
        <end position="1746"/>
    </location>
</feature>
<evidence type="ECO:0000256" key="8">
    <source>
        <dbReference type="ARBA" id="ARBA00022882"/>
    </source>
</evidence>
<feature type="compositionally biased region" description="Basic and acidic residues" evidence="14">
    <location>
        <begin position="2399"/>
        <end position="2415"/>
    </location>
</feature>
<dbReference type="Gene3D" id="1.10.287.70">
    <property type="match status" value="4"/>
</dbReference>
<dbReference type="Pfam" id="PF00520">
    <property type="entry name" value="Ion_trans"/>
    <property type="match status" value="4"/>
</dbReference>
<feature type="transmembrane region" description="Helical" evidence="15">
    <location>
        <begin position="785"/>
        <end position="804"/>
    </location>
</feature>
<organism evidence="18 19">
    <name type="scientific">Discina gigas</name>
    <dbReference type="NCBI Taxonomy" id="1032678"/>
    <lineage>
        <taxon>Eukaryota</taxon>
        <taxon>Fungi</taxon>
        <taxon>Dikarya</taxon>
        <taxon>Ascomycota</taxon>
        <taxon>Pezizomycotina</taxon>
        <taxon>Pezizomycetes</taxon>
        <taxon>Pezizales</taxon>
        <taxon>Discinaceae</taxon>
        <taxon>Discina</taxon>
    </lineage>
</organism>
<evidence type="ECO:0000256" key="6">
    <source>
        <dbReference type="ARBA" id="ARBA00022692"/>
    </source>
</evidence>
<feature type="region of interest" description="Disordered" evidence="14">
    <location>
        <begin position="2287"/>
        <end position="2328"/>
    </location>
</feature>